<feature type="transmembrane region" description="Helical" evidence="12">
    <location>
        <begin position="326"/>
        <end position="346"/>
    </location>
</feature>
<comment type="caution">
    <text evidence="13">The sequence shown here is derived from an EMBL/GenBank/DDBJ whole genome shotgun (WGS) entry which is preliminary data.</text>
</comment>
<keyword evidence="7 12" id="KW-1133">Transmembrane helix</keyword>
<keyword evidence="8" id="KW-0406">Ion transport</keyword>
<dbReference type="InterPro" id="IPR045861">
    <property type="entry name" value="CorA_cytoplasmic_dom"/>
</dbReference>
<dbReference type="Pfam" id="PF01544">
    <property type="entry name" value="CorA"/>
    <property type="match status" value="2"/>
</dbReference>
<dbReference type="PANTHER" id="PTHR46494">
    <property type="entry name" value="CORA FAMILY METAL ION TRANSPORTER (EUROFUNG)"/>
    <property type="match status" value="1"/>
</dbReference>
<dbReference type="SUPFAM" id="SSF143865">
    <property type="entry name" value="CorA soluble domain-like"/>
    <property type="match status" value="1"/>
</dbReference>
<dbReference type="Gene3D" id="3.30.460.20">
    <property type="entry name" value="CorA soluble domain-like"/>
    <property type="match status" value="1"/>
</dbReference>
<keyword evidence="4" id="KW-1003">Cell membrane</keyword>
<accession>A0A2S3ZAQ2</accession>
<dbReference type="FunFam" id="1.20.58.340:FF:000004">
    <property type="entry name" value="Magnesium transport protein CorA"/>
    <property type="match status" value="1"/>
</dbReference>
<evidence type="ECO:0000256" key="7">
    <source>
        <dbReference type="ARBA" id="ARBA00022989"/>
    </source>
</evidence>
<dbReference type="EMBL" id="PPXD01000026">
    <property type="protein sequence ID" value="POH62626.1"/>
    <property type="molecule type" value="Genomic_DNA"/>
</dbReference>
<evidence type="ECO:0000256" key="5">
    <source>
        <dbReference type="ARBA" id="ARBA00022692"/>
    </source>
</evidence>
<evidence type="ECO:0000256" key="4">
    <source>
        <dbReference type="ARBA" id="ARBA00022475"/>
    </source>
</evidence>
<gene>
    <name evidence="14" type="ORF">C3B59_03955</name>
    <name evidence="13" type="ORF">C3B61_17455</name>
</gene>
<keyword evidence="3" id="KW-0813">Transport</keyword>
<evidence type="ECO:0000256" key="11">
    <source>
        <dbReference type="ARBA" id="ARBA00045497"/>
    </source>
</evidence>
<dbReference type="EMBL" id="PPXF01000014">
    <property type="protein sequence ID" value="POH70829.1"/>
    <property type="molecule type" value="Genomic_DNA"/>
</dbReference>
<dbReference type="GO" id="GO:0000287">
    <property type="term" value="F:magnesium ion binding"/>
    <property type="evidence" value="ECO:0007669"/>
    <property type="project" value="TreeGrafter"/>
</dbReference>
<feature type="transmembrane region" description="Helical" evidence="12">
    <location>
        <begin position="295"/>
        <end position="314"/>
    </location>
</feature>
<comment type="function">
    <text evidence="11">Mediates influx of magnesium ions. Alternates between open and closed states. Activated by low cytoplasmic Mg(2+) levels. Inactive when cytoplasmic Mg(2+) levels are high.</text>
</comment>
<reference evidence="15 16" key="1">
    <citation type="submission" date="2018-01" db="EMBL/GenBank/DDBJ databases">
        <title>Cryobacterium sp. nov., from glaciers in China.</title>
        <authorList>
            <person name="Liu Q."/>
            <person name="Xin Y.-H."/>
        </authorList>
    </citation>
    <scope>NUCLEOTIDE SEQUENCE [LARGE SCALE GENOMIC DNA]</scope>
    <source>
        <strain evidence="14 15">TMB1-8</strain>
        <strain evidence="13 16">TMN-42</strain>
    </source>
</reference>
<evidence type="ECO:0000256" key="12">
    <source>
        <dbReference type="SAM" id="Phobius"/>
    </source>
</evidence>
<keyword evidence="9 12" id="KW-0472">Membrane</keyword>
<dbReference type="RefSeq" id="WP_088456908.1">
    <property type="nucleotide sequence ID" value="NZ_PPXD01000026.1"/>
</dbReference>
<evidence type="ECO:0000256" key="10">
    <source>
        <dbReference type="ARBA" id="ARBA00034269"/>
    </source>
</evidence>
<dbReference type="Gene3D" id="1.20.58.340">
    <property type="entry name" value="Magnesium transport protein CorA, transmembrane region"/>
    <property type="match status" value="2"/>
</dbReference>
<evidence type="ECO:0000256" key="8">
    <source>
        <dbReference type="ARBA" id="ARBA00023065"/>
    </source>
</evidence>
<evidence type="ECO:0000313" key="16">
    <source>
        <dbReference type="Proteomes" id="UP000237340"/>
    </source>
</evidence>
<dbReference type="PANTHER" id="PTHR46494:SF1">
    <property type="entry name" value="CORA FAMILY METAL ION TRANSPORTER (EUROFUNG)"/>
    <property type="match status" value="1"/>
</dbReference>
<dbReference type="CDD" id="cd12830">
    <property type="entry name" value="MtCorA-like"/>
    <property type="match status" value="1"/>
</dbReference>
<evidence type="ECO:0000256" key="1">
    <source>
        <dbReference type="ARBA" id="ARBA00004651"/>
    </source>
</evidence>
<proteinExistence type="inferred from homology"/>
<accession>A0A2S3ZNR6</accession>
<comment type="catalytic activity">
    <reaction evidence="10">
        <text>Mg(2+)(in) = Mg(2+)(out)</text>
        <dbReference type="Rhea" id="RHEA:29827"/>
        <dbReference type="ChEBI" id="CHEBI:18420"/>
    </reaction>
</comment>
<comment type="similarity">
    <text evidence="2">Belongs to the CorA metal ion transporter (MIT) (TC 1.A.35) family.</text>
</comment>
<dbReference type="GO" id="GO:0015095">
    <property type="term" value="F:magnesium ion transmembrane transporter activity"/>
    <property type="evidence" value="ECO:0007669"/>
    <property type="project" value="TreeGrafter"/>
</dbReference>
<dbReference type="Proteomes" id="UP000237340">
    <property type="component" value="Unassembled WGS sequence"/>
</dbReference>
<keyword evidence="6" id="KW-0460">Magnesium</keyword>
<dbReference type="InterPro" id="IPR002523">
    <property type="entry name" value="MgTranspt_CorA/ZnTranspt_ZntB"/>
</dbReference>
<evidence type="ECO:0000256" key="2">
    <source>
        <dbReference type="ARBA" id="ARBA00009765"/>
    </source>
</evidence>
<evidence type="ECO:0000256" key="6">
    <source>
        <dbReference type="ARBA" id="ARBA00022842"/>
    </source>
</evidence>
<name>A0A2S3ZAQ2_9MICO</name>
<evidence type="ECO:0000256" key="9">
    <source>
        <dbReference type="ARBA" id="ARBA00023136"/>
    </source>
</evidence>
<dbReference type="GO" id="GO:0005886">
    <property type="term" value="C:plasma membrane"/>
    <property type="evidence" value="ECO:0007669"/>
    <property type="project" value="UniProtKB-SubCell"/>
</dbReference>
<evidence type="ECO:0000256" key="3">
    <source>
        <dbReference type="ARBA" id="ARBA00022448"/>
    </source>
</evidence>
<evidence type="ECO:0000313" key="13">
    <source>
        <dbReference type="EMBL" id="POH62626.1"/>
    </source>
</evidence>
<dbReference type="Proteomes" id="UP000237104">
    <property type="component" value="Unassembled WGS sequence"/>
</dbReference>
<dbReference type="OrthoDB" id="9803416at2"/>
<sequence>MALIDNGIYVTGQRTSSPHSLDETYRQLRECEGMAWIGLYRPDADEIRSVADEFSLHPLAVEDALKGHQRAKLERFGDTLFVVLRPAWYLDAEERVEFGEVNVFIGPGFVVTVRHAENPDLANVRRRMEQNPALLALGPEAVLHAVLDEVVDAYSPVVAGLENDIDEIENQLFGGDPSVSRRIYELLSEVIDFQRATGPLRGMLEALLRGSEKYQVDVELQRSFRDVLDHVLRVTEHAASFRALLENALTVHATLVTQQQNDEMRRLSEAGLAQNEETRRLSEVGLAQNEEVKKISSWAAILFAPTLVGTIYGMNFDNMPELHWQFGYPVAVAAMGVMGLGLWGIFKRRKWL</sequence>
<keyword evidence="16" id="KW-1185">Reference proteome</keyword>
<evidence type="ECO:0000313" key="14">
    <source>
        <dbReference type="EMBL" id="POH70829.1"/>
    </source>
</evidence>
<dbReference type="SUPFAM" id="SSF144083">
    <property type="entry name" value="Magnesium transport protein CorA, transmembrane region"/>
    <property type="match status" value="1"/>
</dbReference>
<dbReference type="InterPro" id="IPR045863">
    <property type="entry name" value="CorA_TM1_TM2"/>
</dbReference>
<comment type="subcellular location">
    <subcellularLocation>
        <location evidence="1">Cell membrane</location>
        <topology evidence="1">Multi-pass membrane protein</topology>
    </subcellularLocation>
</comment>
<dbReference type="GO" id="GO:0015087">
    <property type="term" value="F:cobalt ion transmembrane transporter activity"/>
    <property type="evidence" value="ECO:0007669"/>
    <property type="project" value="TreeGrafter"/>
</dbReference>
<dbReference type="AlphaFoldDB" id="A0A2S3ZAQ2"/>
<evidence type="ECO:0000313" key="15">
    <source>
        <dbReference type="Proteomes" id="UP000237104"/>
    </source>
</evidence>
<organism evidence="13 16">
    <name type="scientific">Cryobacterium zongtaii</name>
    <dbReference type="NCBI Taxonomy" id="1259217"/>
    <lineage>
        <taxon>Bacteria</taxon>
        <taxon>Bacillati</taxon>
        <taxon>Actinomycetota</taxon>
        <taxon>Actinomycetes</taxon>
        <taxon>Micrococcales</taxon>
        <taxon>Microbacteriaceae</taxon>
        <taxon>Cryobacterium</taxon>
    </lineage>
</organism>
<keyword evidence="5 12" id="KW-0812">Transmembrane</keyword>
<dbReference type="GO" id="GO:0050897">
    <property type="term" value="F:cobalt ion binding"/>
    <property type="evidence" value="ECO:0007669"/>
    <property type="project" value="TreeGrafter"/>
</dbReference>
<protein>
    <submittedName>
        <fullName evidence="13">Magnesium and cobalt transport protein CorA</fullName>
    </submittedName>
</protein>